<gene>
    <name evidence="1" type="ORF">HUJ06_021663</name>
</gene>
<protein>
    <submittedName>
        <fullName evidence="1">Uncharacterized protein</fullName>
    </submittedName>
</protein>
<proteinExistence type="predicted"/>
<keyword evidence="2" id="KW-1185">Reference proteome</keyword>
<evidence type="ECO:0000313" key="2">
    <source>
        <dbReference type="Proteomes" id="UP000607653"/>
    </source>
</evidence>
<dbReference type="EMBL" id="DUZY01000001">
    <property type="protein sequence ID" value="DAD20200.1"/>
    <property type="molecule type" value="Genomic_DNA"/>
</dbReference>
<accession>A0A822XII9</accession>
<reference evidence="1 2" key="1">
    <citation type="journal article" date="2020" name="Mol. Biol. Evol.">
        <title>Distinct Expression and Methylation Patterns for Genes with Different Fates following a Single Whole-Genome Duplication in Flowering Plants.</title>
        <authorList>
            <person name="Shi T."/>
            <person name="Rahmani R.S."/>
            <person name="Gugger P.F."/>
            <person name="Wang M."/>
            <person name="Li H."/>
            <person name="Zhang Y."/>
            <person name="Li Z."/>
            <person name="Wang Q."/>
            <person name="Van de Peer Y."/>
            <person name="Marchal K."/>
            <person name="Chen J."/>
        </authorList>
    </citation>
    <scope>NUCLEOTIDE SEQUENCE [LARGE SCALE GENOMIC DNA]</scope>
    <source>
        <tissue evidence="1">Leaf</tissue>
    </source>
</reference>
<evidence type="ECO:0000313" key="1">
    <source>
        <dbReference type="EMBL" id="DAD20200.1"/>
    </source>
</evidence>
<organism evidence="1 2">
    <name type="scientific">Nelumbo nucifera</name>
    <name type="common">Sacred lotus</name>
    <dbReference type="NCBI Taxonomy" id="4432"/>
    <lineage>
        <taxon>Eukaryota</taxon>
        <taxon>Viridiplantae</taxon>
        <taxon>Streptophyta</taxon>
        <taxon>Embryophyta</taxon>
        <taxon>Tracheophyta</taxon>
        <taxon>Spermatophyta</taxon>
        <taxon>Magnoliopsida</taxon>
        <taxon>Proteales</taxon>
        <taxon>Nelumbonaceae</taxon>
        <taxon>Nelumbo</taxon>
    </lineage>
</organism>
<name>A0A822XII9_NELNU</name>
<sequence length="39" mass="4554">MSSIFQLGTIKLTIKTQHKQVEHSKAIFYPEAWQNLIHS</sequence>
<comment type="caution">
    <text evidence="1">The sequence shown here is derived from an EMBL/GenBank/DDBJ whole genome shotgun (WGS) entry which is preliminary data.</text>
</comment>
<dbReference type="AlphaFoldDB" id="A0A822XII9"/>
<dbReference type="Proteomes" id="UP000607653">
    <property type="component" value="Unassembled WGS sequence"/>
</dbReference>